<dbReference type="EMBL" id="ML991821">
    <property type="protein sequence ID" value="KAF2231886.1"/>
    <property type="molecule type" value="Genomic_DNA"/>
</dbReference>
<evidence type="ECO:0008006" key="8">
    <source>
        <dbReference type="Google" id="ProtNLM"/>
    </source>
</evidence>
<accession>A0A6A6H1C9</accession>
<dbReference type="Gene3D" id="1.20.58.340">
    <property type="entry name" value="Magnesium transport protein CorA, transmembrane region"/>
    <property type="match status" value="1"/>
</dbReference>
<dbReference type="Proteomes" id="UP000800092">
    <property type="component" value="Unassembled WGS sequence"/>
</dbReference>
<dbReference type="AlphaFoldDB" id="A0A6A6H1C9"/>
<evidence type="ECO:0000313" key="7">
    <source>
        <dbReference type="Proteomes" id="UP000800092"/>
    </source>
</evidence>
<reference evidence="6" key="1">
    <citation type="journal article" date="2020" name="Stud. Mycol.">
        <title>101 Dothideomycetes genomes: a test case for predicting lifestyles and emergence of pathogens.</title>
        <authorList>
            <person name="Haridas S."/>
            <person name="Albert R."/>
            <person name="Binder M."/>
            <person name="Bloem J."/>
            <person name="Labutti K."/>
            <person name="Salamov A."/>
            <person name="Andreopoulos B."/>
            <person name="Baker S."/>
            <person name="Barry K."/>
            <person name="Bills G."/>
            <person name="Bluhm B."/>
            <person name="Cannon C."/>
            <person name="Castanera R."/>
            <person name="Culley D."/>
            <person name="Daum C."/>
            <person name="Ezra D."/>
            <person name="Gonzalez J."/>
            <person name="Henrissat B."/>
            <person name="Kuo A."/>
            <person name="Liang C."/>
            <person name="Lipzen A."/>
            <person name="Lutzoni F."/>
            <person name="Magnuson J."/>
            <person name="Mondo S."/>
            <person name="Nolan M."/>
            <person name="Ohm R."/>
            <person name="Pangilinan J."/>
            <person name="Park H.-J."/>
            <person name="Ramirez L."/>
            <person name="Alfaro M."/>
            <person name="Sun H."/>
            <person name="Tritt A."/>
            <person name="Yoshinaga Y."/>
            <person name="Zwiers L.-H."/>
            <person name="Turgeon B."/>
            <person name="Goodwin S."/>
            <person name="Spatafora J."/>
            <person name="Crous P."/>
            <person name="Grigoriev I."/>
        </authorList>
    </citation>
    <scope>NUCLEOTIDE SEQUENCE</scope>
    <source>
        <strain evidence="6">Tuck. ex Michener</strain>
    </source>
</reference>
<dbReference type="OrthoDB" id="2830640at2759"/>
<comment type="subcellular location">
    <subcellularLocation>
        <location evidence="1">Membrane</location>
        <topology evidence="1">Multi-pass membrane protein</topology>
    </subcellularLocation>
</comment>
<dbReference type="InterPro" id="IPR045863">
    <property type="entry name" value="CorA_TM1_TM2"/>
</dbReference>
<keyword evidence="3 5" id="KW-1133">Transmembrane helix</keyword>
<evidence type="ECO:0000256" key="3">
    <source>
        <dbReference type="ARBA" id="ARBA00022989"/>
    </source>
</evidence>
<evidence type="ECO:0000256" key="5">
    <source>
        <dbReference type="SAM" id="Phobius"/>
    </source>
</evidence>
<organism evidence="6 7">
    <name type="scientific">Viridothelium virens</name>
    <name type="common">Speckled blister lichen</name>
    <name type="synonym">Trypethelium virens</name>
    <dbReference type="NCBI Taxonomy" id="1048519"/>
    <lineage>
        <taxon>Eukaryota</taxon>
        <taxon>Fungi</taxon>
        <taxon>Dikarya</taxon>
        <taxon>Ascomycota</taxon>
        <taxon>Pezizomycotina</taxon>
        <taxon>Dothideomycetes</taxon>
        <taxon>Dothideomycetes incertae sedis</taxon>
        <taxon>Trypetheliales</taxon>
        <taxon>Trypetheliaceae</taxon>
        <taxon>Viridothelium</taxon>
    </lineage>
</organism>
<dbReference type="SUPFAM" id="SSF144083">
    <property type="entry name" value="Magnesium transport protein CorA, transmembrane region"/>
    <property type="match status" value="1"/>
</dbReference>
<keyword evidence="4 5" id="KW-0472">Membrane</keyword>
<gene>
    <name evidence="6" type="ORF">EV356DRAFT_275498</name>
</gene>
<feature type="transmembrane region" description="Helical" evidence="5">
    <location>
        <begin position="280"/>
        <end position="301"/>
    </location>
</feature>
<proteinExistence type="predicted"/>
<name>A0A6A6H1C9_VIRVR</name>
<feature type="transmembrane region" description="Helical" evidence="5">
    <location>
        <begin position="313"/>
        <end position="334"/>
    </location>
</feature>
<evidence type="ECO:0000313" key="6">
    <source>
        <dbReference type="EMBL" id="KAF2231886.1"/>
    </source>
</evidence>
<evidence type="ECO:0000256" key="1">
    <source>
        <dbReference type="ARBA" id="ARBA00004141"/>
    </source>
</evidence>
<keyword evidence="7" id="KW-1185">Reference proteome</keyword>
<protein>
    <recommendedName>
        <fullName evidence="8">Cora-domain-containing protein</fullName>
    </recommendedName>
</protein>
<sequence>MSVQLKTLRLYGKAGQALRLFLRAHRVWLLFQTPKDSGGFFSVSIRAPSQNDISVLEEGVSYEFHETELPMVFIALTFMEHHVDQSRSDLMNLMQEVDEIERWVTDDSRHSDLGEIVHRINSSSTALIRLERRWHFESNALLTIQDIIDKYKTMKLNKTLEIKDFHIENGSNVTVDLLENTPLKLSQVLIRDEGFMHIRANSTREGLTGHQLEASTAFIALNSQSVSLRRRSRASEYDLRVLPRRIENQFAAVCSLLLSTIDLTAATLRDSSSMKTIAAMTLIFLPATFVSSFFSMSFFDWKATPGSQVMEPLWIYFTVVIPLTTIVILAWRLWSKRNRRQVNGLSPV</sequence>
<evidence type="ECO:0000256" key="2">
    <source>
        <dbReference type="ARBA" id="ARBA00022692"/>
    </source>
</evidence>
<dbReference type="GO" id="GO:0016020">
    <property type="term" value="C:membrane"/>
    <property type="evidence" value="ECO:0007669"/>
    <property type="project" value="UniProtKB-SubCell"/>
</dbReference>
<keyword evidence="2 5" id="KW-0812">Transmembrane</keyword>
<evidence type="ECO:0000256" key="4">
    <source>
        <dbReference type="ARBA" id="ARBA00023136"/>
    </source>
</evidence>